<dbReference type="Gene3D" id="3.30.450.20">
    <property type="entry name" value="PAS domain"/>
    <property type="match status" value="2"/>
</dbReference>
<dbReference type="SMART" id="SM00387">
    <property type="entry name" value="HATPase_c"/>
    <property type="match status" value="1"/>
</dbReference>
<dbReference type="InterPro" id="IPR005467">
    <property type="entry name" value="His_kinase_dom"/>
</dbReference>
<dbReference type="InterPro" id="IPR035965">
    <property type="entry name" value="PAS-like_dom_sf"/>
</dbReference>
<dbReference type="SUPFAM" id="SSF47384">
    <property type="entry name" value="Homodimeric domain of signal transducing histidine kinase"/>
    <property type="match status" value="1"/>
</dbReference>
<feature type="coiled-coil region" evidence="3">
    <location>
        <begin position="508"/>
        <end position="535"/>
    </location>
</feature>
<dbReference type="Gene3D" id="3.40.50.2300">
    <property type="match status" value="1"/>
</dbReference>
<sequence length="1162" mass="129934">MSAATMRTLESAPRCLSGIGPLDLIEHDPRPTFVIDNQEIDETGRSVPCYWNSAFSKFDSEQTLDALLKPALALNDTIAAMAPNGFAEFKDWIAGNDERSYVYGNYAWIKITVSKQWTIISRLLTTNAATIGKPTYCKPEGAMLKPSLPCKTATFDWTDPSPPERMTSHIAWARSIDWASTSLGPVNEWSPQLRSIATLVMQDARPAVVFCGADLIMIYNEVYIEMLGGFHPCMGVSARVALKSVWGHYFEPLIIRNLVGETVEGTNNPVQMERNGFMEETYFSWSFIPIFNSEGATIAHYEPLVETTREVVAERRAHTILQLSEAVPRARNLEAYWRSAIDVLSRNTKDIPFAVLYSAEALLESSSCSSTAEKFDESQELTLRGFFGLPKDSPAAVAQLDFHQNDGFAPYFREASAARGPVRVDLESGSPAHKLVLGVDWKGYGDSCRGAVVCPITPTSSKDNILGYMVLGLNPRRPYDEDYRHFIMVASRLLSTSLTSILLHEDDIHRRERAIENAEMMKAELRQQLIATQKEVERNAMKFQRFAERADVGIFIVGLDGVYSYRNDTWWRMLDPEYQYRDIELNDAWGALIDEEFIQPGKEKFQKLIETKEHQTWELKIKKTWTVNGQTIDGSGSNEEPRWILMSIQPELSEMGDIVEVVGCFQDISRQKFGEKLQATQALDAKESKRKLENFIDTTSHEMRNPLSAIVQCADSIISSHRAFQETPDYQATYKSILDCTVEAAETIVQCSKHMKTIVDDVLTMSKLDSGLFVMTPVDVPLQSIARDAVKMFEGEAKAAGVALEYHPDHSYNIKYVSLDPTRVLQILINLITNAIKFTRLEKTRHISVKLGVSTEPPIQGVDERVKFNRTPGAEESQTLQMDWEKGEVVYIIFSVHDTGRGLSDAEHELLFARFSQASPRTHIDYGGSGLGLFISRRLTELHGGAISFASKADVGSTFSFYVKCRKTSPPSPKDKTAANLSVHAQSIVLANRTRDVSHKSPALGCNLSENKEDNAFVKVLIVEDNLVNQRVLAKQLKNIGMHVAVANHGVEALDYLRKTKYCIPDEGFATQELSLILMDWEMPVMDGLTCVREIRKLQARGIIKGHIPVIAVTANVRSEQVAEALEAGMDDVISKPFRIPELCACVHKTMAAVKGKWGDGT</sequence>
<evidence type="ECO:0000256" key="3">
    <source>
        <dbReference type="SAM" id="Coils"/>
    </source>
</evidence>
<dbReference type="InterPro" id="IPR004358">
    <property type="entry name" value="Sig_transdc_His_kin-like_C"/>
</dbReference>
<feature type="domain" description="Histidine kinase" evidence="4">
    <location>
        <begin position="698"/>
        <end position="967"/>
    </location>
</feature>
<dbReference type="Proteomes" id="UP000756921">
    <property type="component" value="Unassembled WGS sequence"/>
</dbReference>
<dbReference type="GO" id="GO:0000155">
    <property type="term" value="F:phosphorelay sensor kinase activity"/>
    <property type="evidence" value="ECO:0007669"/>
    <property type="project" value="InterPro"/>
</dbReference>
<feature type="modified residue" description="4-aspartylphosphate" evidence="2">
    <location>
        <position position="1080"/>
    </location>
</feature>
<dbReference type="SUPFAM" id="SSF55785">
    <property type="entry name" value="PYP-like sensor domain (PAS domain)"/>
    <property type="match status" value="1"/>
</dbReference>
<dbReference type="SUPFAM" id="SSF55874">
    <property type="entry name" value="ATPase domain of HSP90 chaperone/DNA topoisomerase II/histidine kinase"/>
    <property type="match status" value="1"/>
</dbReference>
<dbReference type="SMART" id="SM00388">
    <property type="entry name" value="HisKA"/>
    <property type="match status" value="1"/>
</dbReference>
<dbReference type="CDD" id="cd17546">
    <property type="entry name" value="REC_hyHK_CKI1_RcsC-like"/>
    <property type="match status" value="1"/>
</dbReference>
<comment type="caution">
    <text evidence="6">The sequence shown here is derived from an EMBL/GenBank/DDBJ whole genome shotgun (WGS) entry which is preliminary data.</text>
</comment>
<dbReference type="InterPro" id="IPR001789">
    <property type="entry name" value="Sig_transdc_resp-reg_receiver"/>
</dbReference>
<dbReference type="InterPro" id="IPR011006">
    <property type="entry name" value="CheY-like_superfamily"/>
</dbReference>
<evidence type="ECO:0000256" key="2">
    <source>
        <dbReference type="PROSITE-ProRule" id="PRU00169"/>
    </source>
</evidence>
<dbReference type="AlphaFoldDB" id="A0A9P6G9X4"/>
<dbReference type="CDD" id="cd00130">
    <property type="entry name" value="PAS"/>
    <property type="match status" value="1"/>
</dbReference>
<organism evidence="6 7">
    <name type="scientific">Paraphaeosphaeria minitans</name>
    <dbReference type="NCBI Taxonomy" id="565426"/>
    <lineage>
        <taxon>Eukaryota</taxon>
        <taxon>Fungi</taxon>
        <taxon>Dikarya</taxon>
        <taxon>Ascomycota</taxon>
        <taxon>Pezizomycotina</taxon>
        <taxon>Dothideomycetes</taxon>
        <taxon>Pleosporomycetidae</taxon>
        <taxon>Pleosporales</taxon>
        <taxon>Massarineae</taxon>
        <taxon>Didymosphaeriaceae</taxon>
        <taxon>Paraphaeosphaeria</taxon>
    </lineage>
</organism>
<dbReference type="Pfam" id="PF02518">
    <property type="entry name" value="HATPase_c"/>
    <property type="match status" value="1"/>
</dbReference>
<dbReference type="Gene3D" id="1.10.287.130">
    <property type="match status" value="1"/>
</dbReference>
<dbReference type="InterPro" id="IPR000014">
    <property type="entry name" value="PAS"/>
</dbReference>
<keyword evidence="1 2" id="KW-0597">Phosphoprotein</keyword>
<dbReference type="PROSITE" id="PS50110">
    <property type="entry name" value="RESPONSE_REGULATORY"/>
    <property type="match status" value="1"/>
</dbReference>
<dbReference type="Pfam" id="PF26131">
    <property type="entry name" value="PAS-like"/>
    <property type="match status" value="1"/>
</dbReference>
<dbReference type="SMART" id="SM00448">
    <property type="entry name" value="REC"/>
    <property type="match status" value="1"/>
</dbReference>
<dbReference type="InterPro" id="IPR003594">
    <property type="entry name" value="HATPase_dom"/>
</dbReference>
<dbReference type="InterPro" id="IPR036097">
    <property type="entry name" value="HisK_dim/P_sf"/>
</dbReference>
<dbReference type="OrthoDB" id="60033at2759"/>
<dbReference type="Pfam" id="PF00072">
    <property type="entry name" value="Response_reg"/>
    <property type="match status" value="1"/>
</dbReference>
<dbReference type="Gene3D" id="3.30.565.10">
    <property type="entry name" value="Histidine kinase-like ATPase, C-terminal domain"/>
    <property type="match status" value="1"/>
</dbReference>
<evidence type="ECO:0000313" key="7">
    <source>
        <dbReference type="Proteomes" id="UP000756921"/>
    </source>
</evidence>
<keyword evidence="3" id="KW-0175">Coiled coil</keyword>
<dbReference type="PANTHER" id="PTHR43719">
    <property type="entry name" value="TWO-COMPONENT HISTIDINE KINASE"/>
    <property type="match status" value="1"/>
</dbReference>
<evidence type="ECO:0000259" key="4">
    <source>
        <dbReference type="PROSITE" id="PS50109"/>
    </source>
</evidence>
<evidence type="ECO:0000259" key="5">
    <source>
        <dbReference type="PROSITE" id="PS50110"/>
    </source>
</evidence>
<reference evidence="6" key="1">
    <citation type="journal article" date="2020" name="Mol. Plant Microbe Interact.">
        <title>Genome Sequence of the Biocontrol Agent Coniothyrium minitans strain Conio (IMI 134523).</title>
        <authorList>
            <person name="Patel D."/>
            <person name="Shittu T.A."/>
            <person name="Baroncelli R."/>
            <person name="Muthumeenakshi S."/>
            <person name="Osborne T.H."/>
            <person name="Janganan T.K."/>
            <person name="Sreenivasaprasad S."/>
        </authorList>
    </citation>
    <scope>NUCLEOTIDE SEQUENCE</scope>
    <source>
        <strain evidence="6">Conio</strain>
    </source>
</reference>
<name>A0A9P6G9X4_9PLEO</name>
<evidence type="ECO:0000313" key="6">
    <source>
        <dbReference type="EMBL" id="KAF9730369.1"/>
    </source>
</evidence>
<dbReference type="CDD" id="cd00082">
    <property type="entry name" value="HisKA"/>
    <property type="match status" value="1"/>
</dbReference>
<dbReference type="InterPro" id="IPR003661">
    <property type="entry name" value="HisK_dim/P_dom"/>
</dbReference>
<gene>
    <name evidence="6" type="ORF">PMIN01_11238</name>
</gene>
<accession>A0A9P6G9X4</accession>
<dbReference type="Pfam" id="PF00512">
    <property type="entry name" value="HisKA"/>
    <property type="match status" value="1"/>
</dbReference>
<dbReference type="InterPro" id="IPR050956">
    <property type="entry name" value="2C_system_His_kinase"/>
</dbReference>
<dbReference type="EMBL" id="WJXW01000014">
    <property type="protein sequence ID" value="KAF9730369.1"/>
    <property type="molecule type" value="Genomic_DNA"/>
</dbReference>
<dbReference type="InterPro" id="IPR036890">
    <property type="entry name" value="HATPase_C_sf"/>
</dbReference>
<dbReference type="InterPro" id="IPR058846">
    <property type="entry name" value="PAS-like"/>
</dbReference>
<feature type="domain" description="Response regulatory" evidence="5">
    <location>
        <begin position="1019"/>
        <end position="1151"/>
    </location>
</feature>
<proteinExistence type="predicted"/>
<dbReference type="PROSITE" id="PS50109">
    <property type="entry name" value="HIS_KIN"/>
    <property type="match status" value="1"/>
</dbReference>
<protein>
    <submittedName>
        <fullName evidence="6">Hsp90-like protein</fullName>
    </submittedName>
</protein>
<evidence type="ECO:0000256" key="1">
    <source>
        <dbReference type="ARBA" id="ARBA00022553"/>
    </source>
</evidence>
<keyword evidence="7" id="KW-1185">Reference proteome</keyword>
<dbReference type="PANTHER" id="PTHR43719:SF30">
    <property type="entry name" value="TWO-COMPONENT SYSTEM RESPONSE REGULATOR"/>
    <property type="match status" value="1"/>
</dbReference>
<dbReference type="SUPFAM" id="SSF52172">
    <property type="entry name" value="CheY-like"/>
    <property type="match status" value="1"/>
</dbReference>
<dbReference type="PRINTS" id="PR00344">
    <property type="entry name" value="BCTRLSENSOR"/>
</dbReference>